<dbReference type="EMBL" id="JXJN01024320">
    <property type="status" value="NOT_ANNOTATED_CDS"/>
    <property type="molecule type" value="Genomic_DNA"/>
</dbReference>
<keyword evidence="2" id="KW-1185">Reference proteome</keyword>
<dbReference type="EnsemblMetazoa" id="GPPI047040-RA">
    <property type="protein sequence ID" value="GPPI047040-PA"/>
    <property type="gene ID" value="GPPI047040"/>
</dbReference>
<dbReference type="AlphaFoldDB" id="A0A1B0C233"/>
<dbReference type="STRING" id="67801.A0A1B0C233"/>
<evidence type="ECO:0000313" key="1">
    <source>
        <dbReference type="EnsemblMetazoa" id="GPPI047040-PA"/>
    </source>
</evidence>
<name>A0A1B0C233_9MUSC</name>
<accession>A0A1B0C233</accession>
<sequence length="258" mass="29180">MIFLLLGAYQETNSITNNNNNNIYQHLGAHNSKSVNEINLVEMRNALDRGTMAVPLSEKGNLGGSAEIMFPPTTATSNENLLDIFNGNSSQLYKFNNSPDDLYKQAITISANGALVPPPYRYPPSPRNSPLQLSQQSHPQNLTAHLTPIPPKLQTLQYVEEENELVKQQEKTLKSEIVLLRSKLANCETELLQCKNKTRLLMDDIEIEQRSNCKENKRQIVERDLLMGMERIQSEIDQAIHNTDTSNNTAENLKRKLH</sequence>
<organism evidence="1 2">
    <name type="scientific">Glossina palpalis gambiensis</name>
    <dbReference type="NCBI Taxonomy" id="67801"/>
    <lineage>
        <taxon>Eukaryota</taxon>
        <taxon>Metazoa</taxon>
        <taxon>Ecdysozoa</taxon>
        <taxon>Arthropoda</taxon>
        <taxon>Hexapoda</taxon>
        <taxon>Insecta</taxon>
        <taxon>Pterygota</taxon>
        <taxon>Neoptera</taxon>
        <taxon>Endopterygota</taxon>
        <taxon>Diptera</taxon>
        <taxon>Brachycera</taxon>
        <taxon>Muscomorpha</taxon>
        <taxon>Hippoboscoidea</taxon>
        <taxon>Glossinidae</taxon>
        <taxon>Glossina</taxon>
    </lineage>
</organism>
<dbReference type="VEuPathDB" id="VectorBase:GPPI047040"/>
<dbReference type="Proteomes" id="UP000092460">
    <property type="component" value="Unassembled WGS sequence"/>
</dbReference>
<evidence type="ECO:0000313" key="2">
    <source>
        <dbReference type="Proteomes" id="UP000092460"/>
    </source>
</evidence>
<protein>
    <submittedName>
        <fullName evidence="1">Uncharacterized protein</fullName>
    </submittedName>
</protein>
<reference evidence="1" key="2">
    <citation type="submission" date="2020-05" db="UniProtKB">
        <authorList>
            <consortium name="EnsemblMetazoa"/>
        </authorList>
    </citation>
    <scope>IDENTIFICATION</scope>
    <source>
        <strain evidence="1">IAEA</strain>
    </source>
</reference>
<proteinExistence type="predicted"/>
<reference evidence="2" key="1">
    <citation type="submission" date="2015-01" db="EMBL/GenBank/DDBJ databases">
        <authorList>
            <person name="Aksoy S."/>
            <person name="Warren W."/>
            <person name="Wilson R.K."/>
        </authorList>
    </citation>
    <scope>NUCLEOTIDE SEQUENCE [LARGE SCALE GENOMIC DNA]</scope>
    <source>
        <strain evidence="2">IAEA</strain>
    </source>
</reference>